<dbReference type="EMBL" id="JAOB01000067">
    <property type="protein sequence ID" value="EUA24085.1"/>
    <property type="molecule type" value="Genomic_DNA"/>
</dbReference>
<proteinExistence type="predicted"/>
<comment type="caution">
    <text evidence="2">The sequence shown here is derived from an EMBL/GenBank/DDBJ whole genome shotgun (WGS) entry which is preliminary data.</text>
</comment>
<dbReference type="PATRIC" id="fig|1299334.3.peg.6838"/>
<accession>X7ZZM3</accession>
<gene>
    <name evidence="2" type="ORF">I553_8438</name>
</gene>
<feature type="region of interest" description="Disordered" evidence="1">
    <location>
        <begin position="1"/>
        <end position="38"/>
    </location>
</feature>
<evidence type="ECO:0000313" key="2">
    <source>
        <dbReference type="EMBL" id="EUA24085.1"/>
    </source>
</evidence>
<reference evidence="2" key="1">
    <citation type="submission" date="2014-01" db="EMBL/GenBank/DDBJ databases">
        <authorList>
            <person name="Brown-Elliot B."/>
            <person name="Wallace R."/>
            <person name="Lenaerts A."/>
            <person name="Ordway D."/>
            <person name="DeGroote M.A."/>
            <person name="Parker T."/>
            <person name="Sizemore C."/>
            <person name="Tallon L.J."/>
            <person name="Sadzewicz L.K."/>
            <person name="Sengamalay N."/>
            <person name="Fraser C.M."/>
            <person name="Hine E."/>
            <person name="Shefchek K.A."/>
            <person name="Das S.P."/>
            <person name="Tettelin H."/>
        </authorList>
    </citation>
    <scope>NUCLEOTIDE SEQUENCE [LARGE SCALE GENOMIC DNA]</scope>
    <source>
        <strain evidence="2">4042</strain>
    </source>
</reference>
<sequence>MPMARDNAEDLVDPSDFPEERAWPDAQPERVHRFRRTP</sequence>
<evidence type="ECO:0000256" key="1">
    <source>
        <dbReference type="SAM" id="MobiDB-lite"/>
    </source>
</evidence>
<dbReference type="AlphaFoldDB" id="X7ZZM3"/>
<organism evidence="2">
    <name type="scientific">Mycobacterium xenopi 4042</name>
    <dbReference type="NCBI Taxonomy" id="1299334"/>
    <lineage>
        <taxon>Bacteria</taxon>
        <taxon>Bacillati</taxon>
        <taxon>Actinomycetota</taxon>
        <taxon>Actinomycetes</taxon>
        <taxon>Mycobacteriales</taxon>
        <taxon>Mycobacteriaceae</taxon>
        <taxon>Mycobacterium</taxon>
    </lineage>
</organism>
<protein>
    <submittedName>
        <fullName evidence="2">Uncharacterized protein</fullName>
    </submittedName>
</protein>
<name>X7ZZM3_MYCXE</name>
<feature type="compositionally biased region" description="Basic and acidic residues" evidence="1">
    <location>
        <begin position="18"/>
        <end position="31"/>
    </location>
</feature>